<dbReference type="PANTHER" id="PTHR38107">
    <property type="match status" value="1"/>
</dbReference>
<keyword evidence="3 6" id="KW-0081">Bacteriolytic enzyme</keyword>
<dbReference type="HAMAP" id="MF_04110">
    <property type="entry name" value="ENDOLYSIN_T4"/>
    <property type="match status" value="1"/>
</dbReference>
<keyword evidence="2 6" id="KW-0929">Antimicrobial</keyword>
<keyword evidence="5 6" id="KW-0326">Glycosidase</keyword>
<keyword evidence="8" id="KW-1185">Reference proteome</keyword>
<dbReference type="EC" id="3.2.1.17" evidence="6"/>
<evidence type="ECO:0000256" key="2">
    <source>
        <dbReference type="ARBA" id="ARBA00022529"/>
    </source>
</evidence>
<dbReference type="RefSeq" id="WP_160984158.1">
    <property type="nucleotide sequence ID" value="NZ_WVTD01000001.1"/>
</dbReference>
<evidence type="ECO:0000256" key="6">
    <source>
        <dbReference type="RuleBase" id="RU003788"/>
    </source>
</evidence>
<dbReference type="InterPro" id="IPR051018">
    <property type="entry name" value="Bacteriophage_GH24"/>
</dbReference>
<comment type="caution">
    <text evidence="7">The sequence shown here is derived from an EMBL/GenBank/DDBJ whole genome shotgun (WGS) entry which is preliminary data.</text>
</comment>
<dbReference type="Pfam" id="PF00959">
    <property type="entry name" value="Phage_lysozyme"/>
    <property type="match status" value="1"/>
</dbReference>
<evidence type="ECO:0000313" key="7">
    <source>
        <dbReference type="EMBL" id="MYL96433.1"/>
    </source>
</evidence>
<evidence type="ECO:0000256" key="1">
    <source>
        <dbReference type="ARBA" id="ARBA00000632"/>
    </source>
</evidence>
<dbReference type="GO" id="GO:0003796">
    <property type="term" value="F:lysozyme activity"/>
    <property type="evidence" value="ECO:0007669"/>
    <property type="project" value="UniProtKB-EC"/>
</dbReference>
<dbReference type="GO" id="GO:0031640">
    <property type="term" value="P:killing of cells of another organism"/>
    <property type="evidence" value="ECO:0007669"/>
    <property type="project" value="UniProtKB-KW"/>
</dbReference>
<organism evidence="7 8">
    <name type="scientific">Novosphingobium silvae</name>
    <dbReference type="NCBI Taxonomy" id="2692619"/>
    <lineage>
        <taxon>Bacteria</taxon>
        <taxon>Pseudomonadati</taxon>
        <taxon>Pseudomonadota</taxon>
        <taxon>Alphaproteobacteria</taxon>
        <taxon>Sphingomonadales</taxon>
        <taxon>Sphingomonadaceae</taxon>
        <taxon>Novosphingobium</taxon>
    </lineage>
</organism>
<reference evidence="7 8" key="1">
    <citation type="submission" date="2019-12" db="EMBL/GenBank/DDBJ databases">
        <authorList>
            <person name="Feng G."/>
            <person name="Zhu H."/>
        </authorList>
    </citation>
    <scope>NUCLEOTIDE SEQUENCE [LARGE SCALE GENOMIC DNA]</scope>
    <source>
        <strain evidence="7 8">FGD1</strain>
    </source>
</reference>
<evidence type="ECO:0000256" key="4">
    <source>
        <dbReference type="ARBA" id="ARBA00022801"/>
    </source>
</evidence>
<dbReference type="InterPro" id="IPR002196">
    <property type="entry name" value="Glyco_hydro_24"/>
</dbReference>
<name>A0A7X4GD48_9SPHN</name>
<dbReference type="SUPFAM" id="SSF53955">
    <property type="entry name" value="Lysozyme-like"/>
    <property type="match status" value="1"/>
</dbReference>
<evidence type="ECO:0000256" key="5">
    <source>
        <dbReference type="ARBA" id="ARBA00023295"/>
    </source>
</evidence>
<sequence length="195" mass="20502">MADNPKTLSPGAKGGTLAAVVGLLSATLLLVETPKEESGRTVQATVATDGTAMVRHVSGPQYLSAYRDIAGVPTACDGITQGVEMGQHYTEAQCGALLEAELTKHARGVMRCTPPLAEPGRDYQRVAAVLLAYNIGVGGYCGSTVARRFNAGEWRAGCDAFDMWNKARVNGVLRPVAGLTARRGRERAICLKGLA</sequence>
<protein>
    <recommendedName>
        <fullName evidence="6">Lysozyme</fullName>
        <ecNumber evidence="6">3.2.1.17</ecNumber>
    </recommendedName>
</protein>
<dbReference type="PANTHER" id="PTHR38107:SF3">
    <property type="entry name" value="LYSOZYME RRRD-RELATED"/>
    <property type="match status" value="1"/>
</dbReference>
<dbReference type="Proteomes" id="UP000465810">
    <property type="component" value="Unassembled WGS sequence"/>
</dbReference>
<dbReference type="GO" id="GO:0009253">
    <property type="term" value="P:peptidoglycan catabolic process"/>
    <property type="evidence" value="ECO:0007669"/>
    <property type="project" value="InterPro"/>
</dbReference>
<dbReference type="InterPro" id="IPR023346">
    <property type="entry name" value="Lysozyme-like_dom_sf"/>
</dbReference>
<gene>
    <name evidence="7" type="ORF">GR702_01415</name>
</gene>
<keyword evidence="4 6" id="KW-0378">Hydrolase</keyword>
<accession>A0A7X4GD48</accession>
<dbReference type="InterPro" id="IPR034690">
    <property type="entry name" value="Endolysin_T4_type"/>
</dbReference>
<evidence type="ECO:0000313" key="8">
    <source>
        <dbReference type="Proteomes" id="UP000465810"/>
    </source>
</evidence>
<dbReference type="EMBL" id="WVTD01000001">
    <property type="protein sequence ID" value="MYL96433.1"/>
    <property type="molecule type" value="Genomic_DNA"/>
</dbReference>
<comment type="catalytic activity">
    <reaction evidence="1 6">
        <text>Hydrolysis of (1-&gt;4)-beta-linkages between N-acetylmuramic acid and N-acetyl-D-glucosamine residues in a peptidoglycan and between N-acetyl-D-glucosamine residues in chitodextrins.</text>
        <dbReference type="EC" id="3.2.1.17"/>
    </reaction>
</comment>
<evidence type="ECO:0000256" key="3">
    <source>
        <dbReference type="ARBA" id="ARBA00022638"/>
    </source>
</evidence>
<dbReference type="GO" id="GO:0042742">
    <property type="term" value="P:defense response to bacterium"/>
    <property type="evidence" value="ECO:0007669"/>
    <property type="project" value="UniProtKB-KW"/>
</dbReference>
<dbReference type="AlphaFoldDB" id="A0A7X4GD48"/>
<dbReference type="GO" id="GO:0016998">
    <property type="term" value="P:cell wall macromolecule catabolic process"/>
    <property type="evidence" value="ECO:0007669"/>
    <property type="project" value="InterPro"/>
</dbReference>
<dbReference type="CDD" id="cd16900">
    <property type="entry name" value="endolysin_R21-like"/>
    <property type="match status" value="1"/>
</dbReference>
<proteinExistence type="inferred from homology"/>
<dbReference type="InterPro" id="IPR023347">
    <property type="entry name" value="Lysozyme_dom_sf"/>
</dbReference>
<dbReference type="Gene3D" id="1.10.530.40">
    <property type="match status" value="1"/>
</dbReference>
<comment type="similarity">
    <text evidence="6">Belongs to the glycosyl hydrolase 24 family.</text>
</comment>